<comment type="similarity">
    <text evidence="13">Belongs to the JHDM2 histone demethylase family.</text>
</comment>
<feature type="region of interest" description="Disordered" evidence="16">
    <location>
        <begin position="434"/>
        <end position="554"/>
    </location>
</feature>
<feature type="compositionally biased region" description="Basic and acidic residues" evidence="16">
    <location>
        <begin position="741"/>
        <end position="755"/>
    </location>
</feature>
<feature type="compositionally biased region" description="Basic residues" evidence="16">
    <location>
        <begin position="1777"/>
        <end position="1789"/>
    </location>
</feature>
<evidence type="ECO:0000313" key="19">
    <source>
        <dbReference type="Proteomes" id="UP001634394"/>
    </source>
</evidence>
<evidence type="ECO:0000256" key="14">
    <source>
        <dbReference type="ARBA" id="ARBA00038951"/>
    </source>
</evidence>
<feature type="compositionally biased region" description="Low complexity" evidence="16">
    <location>
        <begin position="1858"/>
        <end position="1868"/>
    </location>
</feature>
<feature type="compositionally biased region" description="Basic and acidic residues" evidence="16">
    <location>
        <begin position="655"/>
        <end position="664"/>
    </location>
</feature>
<dbReference type="Pfam" id="PF22987">
    <property type="entry name" value="Tudor_KDM3B"/>
    <property type="match status" value="1"/>
</dbReference>
<dbReference type="InterPro" id="IPR045109">
    <property type="entry name" value="LSDs-like"/>
</dbReference>
<organism evidence="18 19">
    <name type="scientific">Sinanodonta woodiana</name>
    <name type="common">Chinese pond mussel</name>
    <name type="synonym">Anodonta woodiana</name>
    <dbReference type="NCBI Taxonomy" id="1069815"/>
    <lineage>
        <taxon>Eukaryota</taxon>
        <taxon>Metazoa</taxon>
        <taxon>Spiralia</taxon>
        <taxon>Lophotrochozoa</taxon>
        <taxon>Mollusca</taxon>
        <taxon>Bivalvia</taxon>
        <taxon>Autobranchia</taxon>
        <taxon>Heteroconchia</taxon>
        <taxon>Palaeoheterodonta</taxon>
        <taxon>Unionida</taxon>
        <taxon>Unionoidea</taxon>
        <taxon>Unionidae</taxon>
        <taxon>Unioninae</taxon>
        <taxon>Sinanodonta</taxon>
    </lineage>
</organism>
<dbReference type="CDD" id="cd05162">
    <property type="entry name" value="PWWP"/>
    <property type="match status" value="1"/>
</dbReference>
<feature type="compositionally biased region" description="Polar residues" evidence="16">
    <location>
        <begin position="1195"/>
        <end position="1206"/>
    </location>
</feature>
<feature type="region of interest" description="Disordered" evidence="16">
    <location>
        <begin position="1632"/>
        <end position="1732"/>
    </location>
</feature>
<feature type="compositionally biased region" description="Polar residues" evidence="16">
    <location>
        <begin position="1701"/>
        <end position="1726"/>
    </location>
</feature>
<evidence type="ECO:0000256" key="8">
    <source>
        <dbReference type="ARBA" id="ARBA00023002"/>
    </source>
</evidence>
<feature type="compositionally biased region" description="Basic and acidic residues" evidence="16">
    <location>
        <begin position="1886"/>
        <end position="1898"/>
    </location>
</feature>
<feature type="compositionally biased region" description="Acidic residues" evidence="16">
    <location>
        <begin position="1931"/>
        <end position="1953"/>
    </location>
</feature>
<keyword evidence="8" id="KW-0560">Oxidoreductase</keyword>
<evidence type="ECO:0000256" key="2">
    <source>
        <dbReference type="ARBA" id="ARBA00004123"/>
    </source>
</evidence>
<keyword evidence="3" id="KW-0479">Metal-binding</keyword>
<dbReference type="GO" id="GO:0008270">
    <property type="term" value="F:zinc ion binding"/>
    <property type="evidence" value="ECO:0007669"/>
    <property type="project" value="UniProtKB-KW"/>
</dbReference>
<dbReference type="Pfam" id="PF02373">
    <property type="entry name" value="JmjC"/>
    <property type="match status" value="1"/>
</dbReference>
<feature type="compositionally biased region" description="Polar residues" evidence="16">
    <location>
        <begin position="444"/>
        <end position="454"/>
    </location>
</feature>
<feature type="compositionally biased region" description="Basic and acidic residues" evidence="16">
    <location>
        <begin position="768"/>
        <end position="783"/>
    </location>
</feature>
<evidence type="ECO:0000256" key="15">
    <source>
        <dbReference type="ARBA" id="ARBA00047648"/>
    </source>
</evidence>
<feature type="compositionally biased region" description="Basic and acidic residues" evidence="16">
    <location>
        <begin position="1791"/>
        <end position="1800"/>
    </location>
</feature>
<evidence type="ECO:0000256" key="9">
    <source>
        <dbReference type="ARBA" id="ARBA00023004"/>
    </source>
</evidence>
<evidence type="ECO:0000256" key="10">
    <source>
        <dbReference type="ARBA" id="ARBA00023015"/>
    </source>
</evidence>
<comment type="subcellular location">
    <subcellularLocation>
        <location evidence="2">Nucleus</location>
    </subcellularLocation>
</comment>
<dbReference type="Proteomes" id="UP001634394">
    <property type="component" value="Unassembled WGS sequence"/>
</dbReference>
<feature type="compositionally biased region" description="Low complexity" evidence="16">
    <location>
        <begin position="305"/>
        <end position="323"/>
    </location>
</feature>
<keyword evidence="12" id="KW-0539">Nucleus</keyword>
<evidence type="ECO:0000256" key="6">
    <source>
        <dbReference type="ARBA" id="ARBA00022853"/>
    </source>
</evidence>
<keyword evidence="19" id="KW-1185">Reference proteome</keyword>
<keyword evidence="10" id="KW-0805">Transcription regulation</keyword>
<feature type="compositionally biased region" description="Basic and acidic residues" evidence="16">
    <location>
        <begin position="486"/>
        <end position="495"/>
    </location>
</feature>
<feature type="compositionally biased region" description="Basic and acidic residues" evidence="16">
    <location>
        <begin position="1913"/>
        <end position="1930"/>
    </location>
</feature>
<feature type="compositionally biased region" description="Polar residues" evidence="16">
    <location>
        <begin position="1751"/>
        <end position="1760"/>
    </location>
</feature>
<feature type="region of interest" description="Disordered" evidence="16">
    <location>
        <begin position="1751"/>
        <end position="1818"/>
    </location>
</feature>
<dbReference type="SUPFAM" id="SSF51197">
    <property type="entry name" value="Clavaminate synthase-like"/>
    <property type="match status" value="1"/>
</dbReference>
<comment type="cofactor">
    <cofactor evidence="1">
        <name>Fe(2+)</name>
        <dbReference type="ChEBI" id="CHEBI:29033"/>
    </cofactor>
</comment>
<comment type="catalytic activity">
    <reaction evidence="15">
        <text>N(6),N(6)-dimethyl-L-lysyl(9)-[histone H3] + 2 2-oxoglutarate + 2 O2 = L-lysyl(9)-[histone H3] + 2 formaldehyde + 2 succinate + 2 CO2</text>
        <dbReference type="Rhea" id="RHEA:60188"/>
        <dbReference type="Rhea" id="RHEA-COMP:15541"/>
        <dbReference type="Rhea" id="RHEA-COMP:15546"/>
        <dbReference type="ChEBI" id="CHEBI:15379"/>
        <dbReference type="ChEBI" id="CHEBI:16526"/>
        <dbReference type="ChEBI" id="CHEBI:16810"/>
        <dbReference type="ChEBI" id="CHEBI:16842"/>
        <dbReference type="ChEBI" id="CHEBI:29969"/>
        <dbReference type="ChEBI" id="CHEBI:30031"/>
        <dbReference type="ChEBI" id="CHEBI:61976"/>
        <dbReference type="EC" id="1.14.11.65"/>
    </reaction>
</comment>
<feature type="compositionally biased region" description="Basic and acidic residues" evidence="16">
    <location>
        <begin position="1966"/>
        <end position="1977"/>
    </location>
</feature>
<accession>A0ABD3VQU3</accession>
<name>A0ABD3VQU3_SINWO</name>
<keyword evidence="11" id="KW-0804">Transcription</keyword>
<feature type="compositionally biased region" description="Basic and acidic residues" evidence="16">
    <location>
        <begin position="2353"/>
        <end position="2373"/>
    </location>
</feature>
<keyword evidence="9" id="KW-0408">Iron</keyword>
<feature type="region of interest" description="Disordered" evidence="16">
    <location>
        <begin position="1297"/>
        <end position="1418"/>
    </location>
</feature>
<feature type="compositionally biased region" description="Polar residues" evidence="16">
    <location>
        <begin position="274"/>
        <end position="294"/>
    </location>
</feature>
<evidence type="ECO:0000256" key="11">
    <source>
        <dbReference type="ARBA" id="ARBA00023163"/>
    </source>
</evidence>
<feature type="compositionally biased region" description="Polar residues" evidence="16">
    <location>
        <begin position="1490"/>
        <end position="1503"/>
    </location>
</feature>
<feature type="compositionally biased region" description="Low complexity" evidence="16">
    <location>
        <begin position="1645"/>
        <end position="1697"/>
    </location>
</feature>
<dbReference type="PANTHER" id="PTHR12549:SF38">
    <property type="entry name" value="JMJC DOMAIN-CONTAINING HISTONE DEMETHYLASE 2, ISOFORM A"/>
    <property type="match status" value="1"/>
</dbReference>
<feature type="region of interest" description="Disordered" evidence="16">
    <location>
        <begin position="2303"/>
        <end position="2333"/>
    </location>
</feature>
<feature type="region of interest" description="Disordered" evidence="16">
    <location>
        <begin position="655"/>
        <end position="683"/>
    </location>
</feature>
<feature type="compositionally biased region" description="Polar residues" evidence="16">
    <location>
        <begin position="813"/>
        <end position="829"/>
    </location>
</feature>
<evidence type="ECO:0000256" key="3">
    <source>
        <dbReference type="ARBA" id="ARBA00022723"/>
    </source>
</evidence>
<keyword evidence="5" id="KW-0862">Zinc</keyword>
<feature type="compositionally biased region" description="Low complexity" evidence="16">
    <location>
        <begin position="1526"/>
        <end position="1540"/>
    </location>
</feature>
<dbReference type="PROSITE" id="PS51184">
    <property type="entry name" value="JMJC"/>
    <property type="match status" value="1"/>
</dbReference>
<dbReference type="PANTHER" id="PTHR12549">
    <property type="entry name" value="JMJC DOMAIN-CONTAINING HISTONE DEMETHYLATION PROTEIN"/>
    <property type="match status" value="1"/>
</dbReference>
<evidence type="ECO:0000256" key="5">
    <source>
        <dbReference type="ARBA" id="ARBA00022833"/>
    </source>
</evidence>
<feature type="region of interest" description="Disordered" evidence="16">
    <location>
        <begin position="1239"/>
        <end position="1283"/>
    </location>
</feature>
<feature type="region of interest" description="Disordered" evidence="16">
    <location>
        <begin position="1485"/>
        <end position="1603"/>
    </location>
</feature>
<dbReference type="GO" id="GO:0140683">
    <property type="term" value="F:histone H3K9me/H3K9me2 demethylase activity"/>
    <property type="evidence" value="ECO:0007669"/>
    <property type="project" value="UniProtKB-EC"/>
</dbReference>
<feature type="compositionally biased region" description="Low complexity" evidence="16">
    <location>
        <begin position="665"/>
        <end position="679"/>
    </location>
</feature>
<evidence type="ECO:0000256" key="13">
    <source>
        <dbReference type="ARBA" id="ARBA00037987"/>
    </source>
</evidence>
<feature type="region of interest" description="Disordered" evidence="16">
    <location>
        <begin position="252"/>
        <end position="422"/>
    </location>
</feature>
<dbReference type="InterPro" id="IPR003347">
    <property type="entry name" value="JmjC_dom"/>
</dbReference>
<sequence>MACRYREEPVGKRFISVRSSSKLKINKISEWEWRSGIVRAVSTKDTSSLDLSVLVEFDDVDWTRREWIRVRDIFQLFLVEHTLVWAERPDPERPKLSIEWPGLCFRPVVDKVGLSSCKRKPVEFLVDRFLGLVEEKEIQNFQECEEKCHPVLQKCPEIKTAIKSWLDYQDGQKILLTTPTVLMGYRVEVYRAEGTTQWYTAVIQSYNHTSKSLVLTDDTVLEEHNEDPCLVQMQLIDDGVIDSILRGVEIGTRRRPRQIKDKEQQQQQQQQQQSAPNTKGSCLGSGQSGLASRTSVRKSKQEVGSTASSSPASGISVSPAPASTSQQVTDKNDKAGDKQSLRSRPQKCDRKKRLEDSVDIVGTKKNSGHCFRNRSQSEEDVNSGCVAKGSDSDSVRSSVESTPTKTSLRTTPSKEANKAEVKAKEIQVEKGKFKTKEVKKEASGTENQVASFDSSPKKHVEVTLNLGKSRSPKQKDDKTLSSPVKLDFKSDDKGVGKIQGNSGKNKEKPKEQCSLAKGSIRSENSEKLDKTKTKKTHLSPLKQSSPEKATKKEREEVIEKVIEKVVETVVKNSAENALPIACNLSLSESQTSLGVELNKPRESQDNMHYIKKKQLLLTGGNNSSDKPPTSIPSSANIDVNHSVTDQIAKLTRTEKCRVDGEDKSSSASASVSSSPSCDSSYERADRQVILQDSFRDYKLVRTEINSSINSIHNSNSAFVKVEERSLSRNSQSGRSSSGLSDEIRRSNSHLEDLRSSKQSPSSSPLVVDRSEPVHPYRDPELMRKNPVQSNVQSMLGSHKSSFASVHTPVPIPQQATGLSTSPALSHASSHTPVIPPVGYPPQLLSSMLPHGIPQVDQTTLLHHRLAQQQQLALAQYTSAAQAQLLSMSYPPHGNINNNQLELIWQQKYPSVPVPPPWLLAKHQEELVRDSLFIRERELERQERDRLERDRLERDRLERERIERERRQERERLEKERLERERMEKEKAERERAERERIEKAEKERMERERRECERQEQSRIEQQRKERERLLKESADTLAAVDKHFSESLRLASQRAAQTGMWTAQSITLGTGKHKSESQSLHQLPNMYGPGSKSVDKDIKAEDKLKQDRLREQEYQYGELIRQQEMRRQIYYQEELLKHHQQLQQQQEKSLPVSAAEQIKTENKGDTASAVLKSQSRDRDVKVHTYGLPSGVKPSYNTSTSSSAIKNENAGKSHGFSLYGYQPFQHSYITTDQLHSYGLDKNRDDKSQIDNKSSSSLPASIPNSPQRKEMSNPPPLIKDNNKQHSSVIVENKLKEALKSSSPQSGHYSPGMHGSSTSPRPAPKPAHSQERFVDKRPEHLPSSSPMGLSQLMSAHRSVEGKSAISSQAQSPLRVASPQQLSSAVMQPMDYRTNPVTNKSPGNNSNGSTNSSSVSTAANNVSSSGFVPAVAQPPVSLPPGSVAYTYSLIQQGLVPNPIYSHNSGAGSNKSGDSIRTISVAGTAHVPAVTNAPHPTSNTVTHSGAANQGAKRKNNKDGTSRKKQKGDAINMSPNSSSSGNISIPVTTPQILTNPSPYTTTTSSTVSPTSNTSMAATSTIGSSTVSSTLSSSSATASTFSSPSSILSQSPKFSTFTGFMDSFKSFVENTVQNAFLQDPELNKKAKTSDQPAPSSSQPQQQQNQQQQQQQQIPASQQLEQQQSQVSPHNLQLEQKQQQLKNKTGLERSSTPVSGQRHSGTPLSVNDDATNLSTASSSSHAMSYVETISRVANGQIDTDSDTLSASSPPPQIKSEDNDQSPHKSAKHTKLKKAWLQRHSDEDKEMKNPPPNTTSPSTDEGKKDIVRNCYVDVSYINPGKEGGSKSPISSFVLPSNKQVAKMDESTSSASEAETTQVQQEGSNQAKKRKTKKERNASTKRSKYDLEETPPSNTRKKSNRRSRESKDKDNQKGFKDKETDNDDSTNLDEEEKDEQKEEMEEYSPPPLAHIRKDRSRDKGEGKQQRDNSSPTFDKNSDFSFGKEKKKNKKNKDKDISDSKDDQSSAKVSARSGEIKSSSLTFSKPLVKASVAHLKKTGEPFLQDDSCSEVTPKLMKCRECKMTPTQRSKKLPNIFCRFYAFRRLRYSQRGFLTIDGFSELTDAEKDDIDPWIPHFPIMEPKLDLKTAKFILSRVGDKFCELVEQEKEAKSWAGEDAKIAWKRAVTGVREMCDVCDTTLFNMHWVCHKCGFVVCLDCYKVESKLVHGDKFVTREEVFLEERQEWLTCSANRQPHDVDKLMLTQIIPNDALWDVGCMVHEMRAKWGIISRCPCGNQSYTKNGISQSMVQHAMKHLSPSKNKKLLNGDDKSKRKNGNIKCSLSGYNPDNTSPLSLLADVASMDSENSRERSESPFSKKKEGEKGGKSYNPITEPVSPIAADHEGEKKPASCSTLRELLTKTAGKVKNNESAKKSRSKNSNSLDDIIQSVVEKQLPKEAEFISSENQPMKLMHYTPRLGPSRLLVRDMPILIHNLTETSVLYPEVPHSWLCDGRLLRLHDPRHKGNLKIFQEQWKRGQPVLASGCDKYLSMDLWSPKFFSKHFGGMENDLINCRTGCLVVGQPMKHFWDGFEDMEERLVDEQNNPMLLKLKDWPPGDDFSDILPSHFNDLMHGLPLPEYTHRNGCFNLASRLPDFLVRPDLGPKMYNAYGSADFPLEGTTNLHLDVSDAVNVMVYIGIPDDNGGKKQHMEAALKAIDEAECDSITKRRVREVNEVPGALWQIFDAVDADKIRDFLNKVAKERGEVIEEHHDPIHDQSWYLDVELRERLYKEYNVVGYTIIQCMGDAIFIPAGAPHQVRNLNSCIKVAEDFVSPEHLNHCFQLTQEFRHLSDTHSNHEDKLQVKNIIYHAVKDACAVLNERDPEDDDD</sequence>
<dbReference type="EC" id="1.14.11.65" evidence="14"/>
<feature type="compositionally biased region" description="Low complexity" evidence="16">
    <location>
        <begin position="1400"/>
        <end position="1418"/>
    </location>
</feature>
<dbReference type="InterPro" id="IPR054503">
    <property type="entry name" value="KDM3AB_Tudor"/>
</dbReference>
<dbReference type="Pfam" id="PF22989">
    <property type="entry name" value="DUF7030"/>
    <property type="match status" value="1"/>
</dbReference>
<dbReference type="FunFam" id="2.60.120.650:FF:000004">
    <property type="entry name" value="Putative lysine-specific demethylase 3B"/>
    <property type="match status" value="1"/>
</dbReference>
<evidence type="ECO:0000313" key="18">
    <source>
        <dbReference type="EMBL" id="KAL3863063.1"/>
    </source>
</evidence>
<feature type="compositionally biased region" description="Basic and acidic residues" evidence="16">
    <location>
        <begin position="434"/>
        <end position="443"/>
    </location>
</feature>
<dbReference type="GO" id="GO:0005634">
    <property type="term" value="C:nucleus"/>
    <property type="evidence" value="ECO:0007669"/>
    <property type="project" value="UniProtKB-SubCell"/>
</dbReference>
<feature type="compositionally biased region" description="Polar residues" evidence="16">
    <location>
        <begin position="1362"/>
        <end position="1383"/>
    </location>
</feature>
<feature type="compositionally biased region" description="Low complexity" evidence="16">
    <location>
        <begin position="1549"/>
        <end position="1603"/>
    </location>
</feature>
<evidence type="ECO:0000259" key="17">
    <source>
        <dbReference type="PROSITE" id="PS51184"/>
    </source>
</evidence>
<feature type="compositionally biased region" description="Basic and acidic residues" evidence="16">
    <location>
        <begin position="2003"/>
        <end position="2015"/>
    </location>
</feature>
<evidence type="ECO:0000256" key="4">
    <source>
        <dbReference type="ARBA" id="ARBA00022771"/>
    </source>
</evidence>
<comment type="caution">
    <text evidence="18">The sequence shown here is derived from an EMBL/GenBank/DDBJ whole genome shotgun (WGS) entry which is preliminary data.</text>
</comment>
<evidence type="ECO:0000256" key="7">
    <source>
        <dbReference type="ARBA" id="ARBA00022964"/>
    </source>
</evidence>
<keyword evidence="4" id="KW-0863">Zinc-finger</keyword>
<evidence type="ECO:0000256" key="16">
    <source>
        <dbReference type="SAM" id="MobiDB-lite"/>
    </source>
</evidence>
<proteinExistence type="inferred from homology"/>
<feature type="region of interest" description="Disordered" evidence="16">
    <location>
        <begin position="724"/>
        <end position="829"/>
    </location>
</feature>
<feature type="compositionally biased region" description="Basic and acidic residues" evidence="16">
    <location>
        <begin position="1239"/>
        <end position="1249"/>
    </location>
</feature>
<feature type="compositionally biased region" description="Polar residues" evidence="16">
    <location>
        <begin position="786"/>
        <end position="804"/>
    </location>
</feature>
<feature type="compositionally biased region" description="Polar residues" evidence="16">
    <location>
        <begin position="1340"/>
        <end position="1351"/>
    </location>
</feature>
<reference evidence="18 19" key="1">
    <citation type="submission" date="2024-11" db="EMBL/GenBank/DDBJ databases">
        <title>Chromosome-level genome assembly of the freshwater bivalve Anodonta woodiana.</title>
        <authorList>
            <person name="Chen X."/>
        </authorList>
    </citation>
    <scope>NUCLEOTIDE SEQUENCE [LARGE SCALE GENOMIC DNA]</scope>
    <source>
        <strain evidence="18">MN2024</strain>
        <tissue evidence="18">Gills</tissue>
    </source>
</reference>
<protein>
    <recommendedName>
        <fullName evidence="14">[histone H3]-dimethyl-L-lysine(9) demethylase</fullName>
        <ecNumber evidence="14">1.14.11.65</ecNumber>
    </recommendedName>
</protein>
<gene>
    <name evidence="18" type="ORF">ACJMK2_004844</name>
</gene>
<feature type="compositionally biased region" description="Basic and acidic residues" evidence="16">
    <location>
        <begin position="330"/>
        <end position="356"/>
    </location>
</feature>
<feature type="compositionally biased region" description="Polar residues" evidence="16">
    <location>
        <begin position="402"/>
        <end position="413"/>
    </location>
</feature>
<keyword evidence="6" id="KW-0156">Chromatin regulator</keyword>
<dbReference type="Gene3D" id="2.60.120.650">
    <property type="entry name" value="Cupin"/>
    <property type="match status" value="1"/>
</dbReference>
<feature type="region of interest" description="Disordered" evidence="16">
    <location>
        <begin position="1069"/>
        <end position="1098"/>
    </location>
</feature>
<feature type="region of interest" description="Disordered" evidence="16">
    <location>
        <begin position="1001"/>
        <end position="1023"/>
    </location>
</feature>
<keyword evidence="7" id="KW-0223">Dioxygenase</keyword>
<dbReference type="SMART" id="SM00558">
    <property type="entry name" value="JmjC"/>
    <property type="match status" value="1"/>
</dbReference>
<feature type="compositionally biased region" description="Basic and acidic residues" evidence="16">
    <location>
        <begin position="1326"/>
        <end position="1338"/>
    </location>
</feature>
<dbReference type="EMBL" id="JBJQND010000010">
    <property type="protein sequence ID" value="KAL3863063.1"/>
    <property type="molecule type" value="Genomic_DNA"/>
</dbReference>
<dbReference type="InterPro" id="IPR054504">
    <property type="entry name" value="PWWP_KDM3B"/>
</dbReference>
<dbReference type="Pfam" id="PF22988">
    <property type="entry name" value="PWWP_KDM3B"/>
    <property type="match status" value="1"/>
</dbReference>
<feature type="region of interest" description="Disordered" evidence="16">
    <location>
        <begin position="2348"/>
        <end position="2397"/>
    </location>
</feature>
<feature type="region of interest" description="Disordered" evidence="16">
    <location>
        <begin position="1851"/>
        <end position="2025"/>
    </location>
</feature>
<feature type="domain" description="JmjC" evidence="17">
    <location>
        <begin position="2628"/>
        <end position="2834"/>
    </location>
</feature>
<feature type="region of interest" description="Disordered" evidence="16">
    <location>
        <begin position="1159"/>
        <end position="1209"/>
    </location>
</feature>
<evidence type="ECO:0000256" key="1">
    <source>
        <dbReference type="ARBA" id="ARBA00001954"/>
    </source>
</evidence>
<feature type="compositionally biased region" description="Low complexity" evidence="16">
    <location>
        <begin position="1253"/>
        <end position="1265"/>
    </location>
</feature>
<dbReference type="InterPro" id="IPR054294">
    <property type="entry name" value="DUF7030"/>
</dbReference>
<feature type="compositionally biased region" description="Low complexity" evidence="16">
    <location>
        <begin position="727"/>
        <end position="740"/>
    </location>
</feature>
<evidence type="ECO:0000256" key="12">
    <source>
        <dbReference type="ARBA" id="ARBA00023242"/>
    </source>
</evidence>